<proteinExistence type="predicted"/>
<feature type="signal peptide" evidence="3">
    <location>
        <begin position="1"/>
        <end position="16"/>
    </location>
</feature>
<feature type="binding site" evidence="2">
    <location>
        <position position="331"/>
    </location>
    <ligand>
        <name>Mn(2+)</name>
        <dbReference type="ChEBI" id="CHEBI:29035"/>
        <label>2</label>
    </ligand>
</feature>
<dbReference type="EMBL" id="SPRC01000067">
    <property type="protein sequence ID" value="TIB74995.1"/>
    <property type="molecule type" value="Genomic_DNA"/>
</dbReference>
<feature type="chain" id="PRO_5020768136" evidence="3">
    <location>
        <begin position="17"/>
        <end position="447"/>
    </location>
</feature>
<evidence type="ECO:0000313" key="6">
    <source>
        <dbReference type="Proteomes" id="UP000310685"/>
    </source>
</evidence>
<dbReference type="Proteomes" id="UP000310685">
    <property type="component" value="Unassembled WGS sequence"/>
</dbReference>
<evidence type="ECO:0000256" key="2">
    <source>
        <dbReference type="PIRSR" id="PIRSR617774-2"/>
    </source>
</evidence>
<dbReference type="AlphaFoldDB" id="A0A4T0LY11"/>
<evidence type="ECO:0000256" key="1">
    <source>
        <dbReference type="ARBA" id="ARBA00022723"/>
    </source>
</evidence>
<evidence type="ECO:0000313" key="5">
    <source>
        <dbReference type="EMBL" id="TIB74995.1"/>
    </source>
</evidence>
<feature type="binding site" evidence="2">
    <location>
        <position position="152"/>
    </location>
    <ligand>
        <name>Mn(2+)</name>
        <dbReference type="ChEBI" id="CHEBI:29035"/>
        <label>1</label>
    </ligand>
</feature>
<dbReference type="PANTHER" id="PTHR35848:SF9">
    <property type="entry name" value="SLL1358 PROTEIN"/>
    <property type="match status" value="1"/>
</dbReference>
<dbReference type="Gene3D" id="2.60.120.10">
    <property type="entry name" value="Jelly Rolls"/>
    <property type="match status" value="2"/>
</dbReference>
<gene>
    <name evidence="5" type="ORF">E3Q22_04081</name>
</gene>
<dbReference type="GO" id="GO:0033609">
    <property type="term" value="P:oxalate metabolic process"/>
    <property type="evidence" value="ECO:0007669"/>
    <property type="project" value="InterPro"/>
</dbReference>
<accession>A0A4T0LY11</accession>
<dbReference type="InterPro" id="IPR017774">
    <property type="entry name" value="Bicupin_oxalate_deCO2ase/Oxase"/>
</dbReference>
<feature type="binding site" evidence="2">
    <location>
        <position position="146"/>
    </location>
    <ligand>
        <name>Mn(2+)</name>
        <dbReference type="ChEBI" id="CHEBI:29035"/>
        <label>1</label>
    </ligand>
</feature>
<feature type="domain" description="Cupin type-1" evidence="4">
    <location>
        <begin position="106"/>
        <end position="243"/>
    </location>
</feature>
<dbReference type="PANTHER" id="PTHR35848">
    <property type="entry name" value="OXALATE-BINDING PROTEIN"/>
    <property type="match status" value="1"/>
</dbReference>
<dbReference type="InterPro" id="IPR051610">
    <property type="entry name" value="GPI/OXD"/>
</dbReference>
<dbReference type="InterPro" id="IPR011051">
    <property type="entry name" value="RmlC_Cupin_sf"/>
</dbReference>
<feature type="binding site" evidence="2">
    <location>
        <position position="379"/>
    </location>
    <ligand>
        <name>Mn(2+)</name>
        <dbReference type="ChEBI" id="CHEBI:29035"/>
        <label>2</label>
    </ligand>
</feature>
<keyword evidence="1 2" id="KW-0479">Metal-binding</keyword>
<sequence>MFKKAVYFALLAGTYAQSNGTIDLADPEPGNWGGNIGKAATKHYNDFDYEVFMNDSYIPRPYRYELGSDYTVNENVMMDRQSPDTLAPPTVDFGSIENPRWHMSDSYNRLAIGGYARQQTVKDLPVAVDIAGVDMKLEPGAFRESHWHEQSEWAYMFSGRVIISAINPDGQTFMGELGPGDVWFFPSSYIHSIQALEDGAEFLLIFDSGEFDENSTFLSAEALSRIPKSVINKNFGLAKDATDFDNIPAQQLYIFRGEMPIPSFEEQKKSINNPFGMMENQTLLFPLSQMPWDEYDGGRVRIVDSSNFNAPSLDITVAQIQLDSGSLRTLHWHETASSAEWDFIISGTLRATIYAGNGNSRTYDFNAMDVDYIEANNLHYLECVSEEPCEFLAAFKTSKYNDFEFGQFVTATPRYTIQQHLRITDETFDAIQESVANKQIIVPNNCK</sequence>
<comment type="caution">
    <text evidence="5">The sequence shown here is derived from an EMBL/GenBank/DDBJ whole genome shotgun (WGS) entry which is preliminary data.</text>
</comment>
<feature type="domain" description="Cupin type-1" evidence="4">
    <location>
        <begin position="285"/>
        <end position="429"/>
    </location>
</feature>
<name>A0A4T0LY11_9BASI</name>
<dbReference type="SUPFAM" id="SSF51182">
    <property type="entry name" value="RmlC-like cupins"/>
    <property type="match status" value="1"/>
</dbReference>
<protein>
    <submittedName>
        <fullName evidence="5">Bicupin, oxalate decarboxylase/oxidase</fullName>
    </submittedName>
</protein>
<evidence type="ECO:0000256" key="3">
    <source>
        <dbReference type="SAM" id="SignalP"/>
    </source>
</evidence>
<feature type="binding site" evidence="2">
    <location>
        <position position="148"/>
    </location>
    <ligand>
        <name>Mn(2+)</name>
        <dbReference type="ChEBI" id="CHEBI:29035"/>
        <label>1</label>
    </ligand>
</feature>
<feature type="binding site" evidence="2">
    <location>
        <position position="191"/>
    </location>
    <ligand>
        <name>Mn(2+)</name>
        <dbReference type="ChEBI" id="CHEBI:29035"/>
        <label>1</label>
    </ligand>
</feature>
<dbReference type="CDD" id="cd20305">
    <property type="entry name" value="cupin_OxDC_C"/>
    <property type="match status" value="1"/>
</dbReference>
<feature type="binding site" evidence="2">
    <location>
        <position position="340"/>
    </location>
    <ligand>
        <name>Mn(2+)</name>
        <dbReference type="ChEBI" id="CHEBI:29035"/>
        <label>2</label>
    </ligand>
</feature>
<dbReference type="InterPro" id="IPR014710">
    <property type="entry name" value="RmlC-like_jellyroll"/>
</dbReference>
<dbReference type="NCBIfam" id="TIGR03404">
    <property type="entry name" value="bicupin_oxalic"/>
    <property type="match status" value="1"/>
</dbReference>
<comment type="cofactor">
    <cofactor evidence="2">
        <name>Mn(2+)</name>
        <dbReference type="ChEBI" id="CHEBI:29035"/>
    </cofactor>
    <text evidence="2">Binds 2 manganese ions per subunit.</text>
</comment>
<feature type="binding site" evidence="2">
    <location>
        <position position="333"/>
    </location>
    <ligand>
        <name>Mn(2+)</name>
        <dbReference type="ChEBI" id="CHEBI:29035"/>
        <label>2</label>
    </ligand>
</feature>
<dbReference type="InterPro" id="IPR006045">
    <property type="entry name" value="Cupin_1"/>
</dbReference>
<dbReference type="CDD" id="cd20304">
    <property type="entry name" value="cupin_OxDC_N"/>
    <property type="match status" value="1"/>
</dbReference>
<dbReference type="GO" id="GO:0046872">
    <property type="term" value="F:metal ion binding"/>
    <property type="evidence" value="ECO:0007669"/>
    <property type="project" value="UniProtKB-KW"/>
</dbReference>
<dbReference type="SMART" id="SM00835">
    <property type="entry name" value="Cupin_1"/>
    <property type="match status" value="2"/>
</dbReference>
<keyword evidence="3" id="KW-0732">Signal</keyword>
<dbReference type="Pfam" id="PF00190">
    <property type="entry name" value="Cupin_1"/>
    <property type="match status" value="2"/>
</dbReference>
<keyword evidence="2" id="KW-0464">Manganese</keyword>
<organism evidence="5 6">
    <name type="scientific">Wallemia mellicola</name>
    <dbReference type="NCBI Taxonomy" id="1708541"/>
    <lineage>
        <taxon>Eukaryota</taxon>
        <taxon>Fungi</taxon>
        <taxon>Dikarya</taxon>
        <taxon>Basidiomycota</taxon>
        <taxon>Wallemiomycotina</taxon>
        <taxon>Wallemiomycetes</taxon>
        <taxon>Wallemiales</taxon>
        <taxon>Wallemiaceae</taxon>
        <taxon>Wallemia</taxon>
    </lineage>
</organism>
<reference evidence="5 6" key="1">
    <citation type="submission" date="2019-03" db="EMBL/GenBank/DDBJ databases">
        <title>Sequencing 25 genomes of Wallemia mellicola.</title>
        <authorList>
            <person name="Gostincar C."/>
        </authorList>
    </citation>
    <scope>NUCLEOTIDE SEQUENCE [LARGE SCALE GENOMIC DNA]</scope>
    <source>
        <strain evidence="5 6">EXF-6152</strain>
    </source>
</reference>
<evidence type="ECO:0000259" key="4">
    <source>
        <dbReference type="SMART" id="SM00835"/>
    </source>
</evidence>